<feature type="region of interest" description="Disordered" evidence="1">
    <location>
        <begin position="120"/>
        <end position="149"/>
    </location>
</feature>
<dbReference type="Proteomes" id="UP001221413">
    <property type="component" value="Unassembled WGS sequence"/>
</dbReference>
<evidence type="ECO:0000313" key="2">
    <source>
        <dbReference type="EMBL" id="KAJ6257600.1"/>
    </source>
</evidence>
<evidence type="ECO:0000256" key="1">
    <source>
        <dbReference type="SAM" id="MobiDB-lite"/>
    </source>
</evidence>
<feature type="compositionally biased region" description="Polar residues" evidence="1">
    <location>
        <begin position="88"/>
        <end position="97"/>
    </location>
</feature>
<keyword evidence="3" id="KW-1185">Reference proteome</keyword>
<protein>
    <submittedName>
        <fullName evidence="2">Uncharacterized protein</fullName>
    </submittedName>
</protein>
<comment type="caution">
    <text evidence="2">The sequence shown here is derived from an EMBL/GenBank/DDBJ whole genome shotgun (WGS) entry which is preliminary data.</text>
</comment>
<organism evidence="2 3">
    <name type="scientific">Drechslerella dactyloides</name>
    <name type="common">Nematode-trapping fungus</name>
    <name type="synonym">Arthrobotrys dactyloides</name>
    <dbReference type="NCBI Taxonomy" id="74499"/>
    <lineage>
        <taxon>Eukaryota</taxon>
        <taxon>Fungi</taxon>
        <taxon>Dikarya</taxon>
        <taxon>Ascomycota</taxon>
        <taxon>Pezizomycotina</taxon>
        <taxon>Orbiliomycetes</taxon>
        <taxon>Orbiliales</taxon>
        <taxon>Orbiliaceae</taxon>
        <taxon>Drechslerella</taxon>
    </lineage>
</organism>
<accession>A0AAD6IS46</accession>
<proteinExistence type="predicted"/>
<name>A0AAD6IS46_DREDA</name>
<reference evidence="2" key="1">
    <citation type="submission" date="2023-01" db="EMBL/GenBank/DDBJ databases">
        <title>The chitinases involved in constricting ring structure development in the nematode-trapping fungus Drechslerella dactyloides.</title>
        <authorList>
            <person name="Wang R."/>
            <person name="Zhang L."/>
            <person name="Tang P."/>
            <person name="Li S."/>
            <person name="Liang L."/>
        </authorList>
    </citation>
    <scope>NUCLEOTIDE SEQUENCE</scope>
    <source>
        <strain evidence="2">YMF1.00031</strain>
    </source>
</reference>
<dbReference type="EMBL" id="JAQGDS010000010">
    <property type="protein sequence ID" value="KAJ6257600.1"/>
    <property type="molecule type" value="Genomic_DNA"/>
</dbReference>
<evidence type="ECO:0000313" key="3">
    <source>
        <dbReference type="Proteomes" id="UP001221413"/>
    </source>
</evidence>
<gene>
    <name evidence="2" type="ORF">Dda_7386</name>
</gene>
<dbReference type="AlphaFoldDB" id="A0AAD6IS46"/>
<sequence length="149" mass="16201">MSDSSRSSEKSVVRDKRLLVVVVISINGAVRSNNSGSRTQPSRDIFWLDRASLGRTALWNLLETESRPCSYAVWSPARQAQIVIASEQGGQPASQRDPSAKPRGRSKTFSAVLVPQATLPWRISQPKGQDKSRPLLASGDPEGTPSECV</sequence>
<feature type="region of interest" description="Disordered" evidence="1">
    <location>
        <begin position="85"/>
        <end position="108"/>
    </location>
</feature>